<dbReference type="EMBL" id="AP018316">
    <property type="protein sequence ID" value="BAZ85438.1"/>
    <property type="molecule type" value="Genomic_DNA"/>
</dbReference>
<dbReference type="InterPro" id="IPR031807">
    <property type="entry name" value="HicB-like"/>
</dbReference>
<accession>A0A1Z4V1S3</accession>
<organism evidence="2 3">
    <name type="scientific">Dolichospermum compactum NIES-806</name>
    <dbReference type="NCBI Taxonomy" id="1973481"/>
    <lineage>
        <taxon>Bacteria</taxon>
        <taxon>Bacillati</taxon>
        <taxon>Cyanobacteriota</taxon>
        <taxon>Cyanophyceae</taxon>
        <taxon>Nostocales</taxon>
        <taxon>Aphanizomenonaceae</taxon>
        <taxon>Dolichospermum</taxon>
        <taxon>Dolichospermum compactum</taxon>
    </lineage>
</organism>
<proteinExistence type="predicted"/>
<dbReference type="AlphaFoldDB" id="A0A1Z4V1S3"/>
<dbReference type="Pfam" id="PF15919">
    <property type="entry name" value="HicB_lk_antitox"/>
    <property type="match status" value="1"/>
</dbReference>
<keyword evidence="3" id="KW-1185">Reference proteome</keyword>
<dbReference type="InterPro" id="IPR035069">
    <property type="entry name" value="TTHA1013/TTHA0281-like"/>
</dbReference>
<evidence type="ECO:0000259" key="1">
    <source>
        <dbReference type="Pfam" id="PF15919"/>
    </source>
</evidence>
<evidence type="ECO:0000313" key="3">
    <source>
        <dbReference type="Proteomes" id="UP000218702"/>
    </source>
</evidence>
<dbReference type="RefSeq" id="WP_096666129.1">
    <property type="nucleotide sequence ID" value="NZ_AP018316.1"/>
</dbReference>
<protein>
    <recommendedName>
        <fullName evidence="1">HicB-like antitoxin of toxin-antitoxin system domain-containing protein</fullName>
    </recommendedName>
</protein>
<dbReference type="SUPFAM" id="SSF143100">
    <property type="entry name" value="TTHA1013/TTHA0281-like"/>
    <property type="match status" value="1"/>
</dbReference>
<name>A0A1Z4V1S3_9CYAN</name>
<dbReference type="Gene3D" id="3.30.160.250">
    <property type="match status" value="1"/>
</dbReference>
<dbReference type="KEGG" id="dcm:NIES806_16410"/>
<gene>
    <name evidence="2" type="ORF">NIES806_16410</name>
</gene>
<dbReference type="Proteomes" id="UP000218702">
    <property type="component" value="Chromosome"/>
</dbReference>
<reference evidence="2 3" key="1">
    <citation type="submission" date="2017-06" db="EMBL/GenBank/DDBJ databases">
        <title>Genome sequencing of cyanobaciteial culture collection at National Institute for Environmental Studies (NIES).</title>
        <authorList>
            <person name="Hirose Y."/>
            <person name="Shimura Y."/>
            <person name="Fujisawa T."/>
            <person name="Nakamura Y."/>
            <person name="Kawachi M."/>
        </authorList>
    </citation>
    <scope>NUCLEOTIDE SEQUENCE [LARGE SCALE GENOMIC DNA]</scope>
    <source>
        <strain evidence="2 3">NIES-806</strain>
    </source>
</reference>
<evidence type="ECO:0000313" key="2">
    <source>
        <dbReference type="EMBL" id="BAZ85438.1"/>
    </source>
</evidence>
<sequence length="102" mass="11952">MRCSASTPTPIRVHLPEFPTQKYHTYGDTYEEAVKNAQEVIEMLIAEYQEDGKTLPLAKSLEQLIDVAENRKLRFYIRVKHNALPLQNLITTLFRNQNRNYD</sequence>
<feature type="domain" description="HicB-like antitoxin of toxin-antitoxin system" evidence="1">
    <location>
        <begin position="13"/>
        <end position="72"/>
    </location>
</feature>